<feature type="compositionally biased region" description="Low complexity" evidence="1">
    <location>
        <begin position="203"/>
        <end position="216"/>
    </location>
</feature>
<dbReference type="Proteomes" id="UP001444661">
    <property type="component" value="Unassembled WGS sequence"/>
</dbReference>
<protein>
    <submittedName>
        <fullName evidence="2">Uncharacterized protein</fullName>
    </submittedName>
</protein>
<dbReference type="EMBL" id="JAQQWK010000009">
    <property type="protein sequence ID" value="KAK8034501.1"/>
    <property type="molecule type" value="Genomic_DNA"/>
</dbReference>
<feature type="compositionally biased region" description="Low complexity" evidence="1">
    <location>
        <begin position="300"/>
        <end position="320"/>
    </location>
</feature>
<feature type="compositionally biased region" description="Basic and acidic residues" evidence="1">
    <location>
        <begin position="250"/>
        <end position="272"/>
    </location>
</feature>
<feature type="region of interest" description="Disordered" evidence="1">
    <location>
        <begin position="234"/>
        <end position="336"/>
    </location>
</feature>
<accession>A0ABR1SJJ9</accession>
<feature type="compositionally biased region" description="Polar residues" evidence="1">
    <location>
        <begin position="188"/>
        <end position="197"/>
    </location>
</feature>
<evidence type="ECO:0000256" key="1">
    <source>
        <dbReference type="SAM" id="MobiDB-lite"/>
    </source>
</evidence>
<reference evidence="2 3" key="1">
    <citation type="submission" date="2023-01" db="EMBL/GenBank/DDBJ databases">
        <title>Analysis of 21 Apiospora genomes using comparative genomics revels a genus with tremendous synthesis potential of carbohydrate active enzymes and secondary metabolites.</title>
        <authorList>
            <person name="Sorensen T."/>
        </authorList>
    </citation>
    <scope>NUCLEOTIDE SEQUENCE [LARGE SCALE GENOMIC DNA]</scope>
    <source>
        <strain evidence="2 3">CBS 33761</strain>
    </source>
</reference>
<feature type="region of interest" description="Disordered" evidence="1">
    <location>
        <begin position="91"/>
        <end position="115"/>
    </location>
</feature>
<evidence type="ECO:0000313" key="3">
    <source>
        <dbReference type="Proteomes" id="UP001444661"/>
    </source>
</evidence>
<keyword evidence="3" id="KW-1185">Reference proteome</keyword>
<sequence length="411" mass="44592">MESPDYLSLDPDELEEHHKYMLKTGLGKEEFLESEWNCMGIKLKTFLSFDGRPRIRSTTTSVKEASETHSNALRIMRVLCCQIILPSIEKRGPRSAANASSENNSGTKRKEPPPVVADLLASIRERREREKAKEADEAFFRPRKVERYDWSKYDPDASDDDVDVWKMKSVPEQDGASMASYEPYSPSEDGSSIQEPSFPSDFGSSTLSLGSGMLMSPEQPRLPAICARTVPPVRSNRFLGKPGPVGSDGLSRDMRRLAVRNRDPKPDREHDTSGSMSAEPLRLVKAIGESSPSTRSCPKSKGSTSGRSSSSATSSKSRASTVRPGSSQRSEGQDSVVTVIEHPVTPKTAIAADAVGLPPGLVGDLGLHCLAALMEDLETAALPLTVLGAGFAIVGQSRLAIQVSPHAGYQY</sequence>
<proteinExistence type="predicted"/>
<evidence type="ECO:0000313" key="2">
    <source>
        <dbReference type="EMBL" id="KAK8034501.1"/>
    </source>
</evidence>
<gene>
    <name evidence="2" type="ORF">PG993_009496</name>
</gene>
<feature type="compositionally biased region" description="Low complexity" evidence="1">
    <location>
        <begin position="95"/>
        <end position="105"/>
    </location>
</feature>
<organism evidence="2 3">
    <name type="scientific">Apiospora rasikravindrae</name>
    <dbReference type="NCBI Taxonomy" id="990691"/>
    <lineage>
        <taxon>Eukaryota</taxon>
        <taxon>Fungi</taxon>
        <taxon>Dikarya</taxon>
        <taxon>Ascomycota</taxon>
        <taxon>Pezizomycotina</taxon>
        <taxon>Sordariomycetes</taxon>
        <taxon>Xylariomycetidae</taxon>
        <taxon>Amphisphaeriales</taxon>
        <taxon>Apiosporaceae</taxon>
        <taxon>Apiospora</taxon>
    </lineage>
</organism>
<comment type="caution">
    <text evidence="2">The sequence shown here is derived from an EMBL/GenBank/DDBJ whole genome shotgun (WGS) entry which is preliminary data.</text>
</comment>
<feature type="compositionally biased region" description="Polar residues" evidence="1">
    <location>
        <begin position="323"/>
        <end position="336"/>
    </location>
</feature>
<feature type="region of interest" description="Disordered" evidence="1">
    <location>
        <begin position="173"/>
        <end position="220"/>
    </location>
</feature>
<name>A0ABR1SJJ9_9PEZI</name>